<feature type="signal peptide" evidence="1">
    <location>
        <begin position="1"/>
        <end position="27"/>
    </location>
</feature>
<evidence type="ECO:0000256" key="1">
    <source>
        <dbReference type="SAM" id="SignalP"/>
    </source>
</evidence>
<proteinExistence type="predicted"/>
<gene>
    <name evidence="2" type="ORF">GCM10025869_12170</name>
</gene>
<accession>A0ABQ6JQY8</accession>
<protein>
    <submittedName>
        <fullName evidence="2">Uncharacterized protein</fullName>
    </submittedName>
</protein>
<evidence type="ECO:0000313" key="2">
    <source>
        <dbReference type="EMBL" id="GMA90688.1"/>
    </source>
</evidence>
<sequence>MKTRGKIATAAAVALSLALLPALPAAADQGAAIVGSQAYYVTSTDQLSAQDTQADGASAIAEIRASAGSTIYSVTESRGNGYWTASGCRVFVKTVLSTPPSRAC</sequence>
<comment type="caution">
    <text evidence="2">The sequence shown here is derived from an EMBL/GenBank/DDBJ whole genome shotgun (WGS) entry which is preliminary data.</text>
</comment>
<feature type="chain" id="PRO_5047126641" evidence="1">
    <location>
        <begin position="28"/>
        <end position="104"/>
    </location>
</feature>
<evidence type="ECO:0000313" key="3">
    <source>
        <dbReference type="Proteomes" id="UP001157069"/>
    </source>
</evidence>
<keyword evidence="3" id="KW-1185">Reference proteome</keyword>
<keyword evidence="1" id="KW-0732">Signal</keyword>
<reference evidence="3" key="1">
    <citation type="journal article" date="2019" name="Int. J. Syst. Evol. Microbiol.">
        <title>The Global Catalogue of Microorganisms (GCM) 10K type strain sequencing project: providing services to taxonomists for standard genome sequencing and annotation.</title>
        <authorList>
            <consortium name="The Broad Institute Genomics Platform"/>
            <consortium name="The Broad Institute Genome Sequencing Center for Infectious Disease"/>
            <person name="Wu L."/>
            <person name="Ma J."/>
        </authorList>
    </citation>
    <scope>NUCLEOTIDE SEQUENCE [LARGE SCALE GENOMIC DNA]</scope>
    <source>
        <strain evidence="3">NBRC 108755</strain>
    </source>
</reference>
<dbReference type="Proteomes" id="UP001157069">
    <property type="component" value="Unassembled WGS sequence"/>
</dbReference>
<name>A0ABQ6JQY8_9MICO</name>
<dbReference type="EMBL" id="BSVA01000001">
    <property type="protein sequence ID" value="GMA90688.1"/>
    <property type="molecule type" value="Genomic_DNA"/>
</dbReference>
<organism evidence="2 3">
    <name type="scientific">Homoserinibacter gongjuensis</name>
    <dbReference type="NCBI Taxonomy" id="1162968"/>
    <lineage>
        <taxon>Bacteria</taxon>
        <taxon>Bacillati</taxon>
        <taxon>Actinomycetota</taxon>
        <taxon>Actinomycetes</taxon>
        <taxon>Micrococcales</taxon>
        <taxon>Microbacteriaceae</taxon>
        <taxon>Homoserinibacter</taxon>
    </lineage>
</organism>